<keyword evidence="6" id="KW-1185">Reference proteome</keyword>
<dbReference type="Pfam" id="PF01738">
    <property type="entry name" value="DLH"/>
    <property type="match status" value="1"/>
</dbReference>
<evidence type="ECO:0000256" key="3">
    <source>
        <dbReference type="SAM" id="MobiDB-lite"/>
    </source>
</evidence>
<reference evidence="5 6" key="1">
    <citation type="submission" date="2014-06" db="EMBL/GenBank/DDBJ databases">
        <title>Saccharopolyspora rectivirgula DSM-43113 Genome sequencing.</title>
        <authorList>
            <person name="Barrera C."/>
            <person name="Millon L."/>
            <person name="Rognon B."/>
            <person name="Zaugg C."/>
            <person name="Monod M."/>
        </authorList>
    </citation>
    <scope>NUCLEOTIDE SEQUENCE [LARGE SCALE GENOMIC DNA]</scope>
    <source>
        <strain evidence="5 6">DSM 43113</strain>
    </source>
</reference>
<organism evidence="5 6">
    <name type="scientific">Saccharopolyspora rectivirgula</name>
    <dbReference type="NCBI Taxonomy" id="28042"/>
    <lineage>
        <taxon>Bacteria</taxon>
        <taxon>Bacillati</taxon>
        <taxon>Actinomycetota</taxon>
        <taxon>Actinomycetes</taxon>
        <taxon>Pseudonocardiales</taxon>
        <taxon>Pseudonocardiaceae</taxon>
        <taxon>Saccharopolyspora</taxon>
    </lineage>
</organism>
<sequence>MVQLTSERVAIGIADGELEGELVVPPPARAVVLFAHGSGSSRHSPRNRSVSESLQNAGFGTMLMDLLTREEAEYDHRTQELRFNIDLLAERLVMAIDELDRHPATRGMRVGLFGASTGAAAALKAAAARPDRVGALVSRGGRPDLGGEALSSVRTPTLLIVGSNDREVLNLNRQAAQLLTSLPLAEVKTEIVHGAGHLFEEPGALEKVADLAAKWFRTHLGAGVERPTGPDGGRFKPPQPRRRPPM</sequence>
<dbReference type="eggNOG" id="COG0412">
    <property type="taxonomic scope" value="Bacteria"/>
</dbReference>
<evidence type="ECO:0000259" key="4">
    <source>
        <dbReference type="Pfam" id="PF01738"/>
    </source>
</evidence>
<dbReference type="RefSeq" id="WP_029721354.1">
    <property type="nucleotide sequence ID" value="NZ_JAJUIW010000022.1"/>
</dbReference>
<name>A0A073B1U0_9PSEU</name>
<dbReference type="Gene3D" id="3.40.50.1820">
    <property type="entry name" value="alpha/beta hydrolase"/>
    <property type="match status" value="1"/>
</dbReference>
<dbReference type="InterPro" id="IPR029058">
    <property type="entry name" value="AB_hydrolase_fold"/>
</dbReference>
<comment type="similarity">
    <text evidence="1">Belongs to the AB hydrolase superfamily.</text>
</comment>
<dbReference type="InterPro" id="IPR002925">
    <property type="entry name" value="Dienelactn_hydro"/>
</dbReference>
<feature type="region of interest" description="Disordered" evidence="3">
    <location>
        <begin position="222"/>
        <end position="246"/>
    </location>
</feature>
<dbReference type="InterPro" id="IPR050261">
    <property type="entry name" value="FrsA_esterase"/>
</dbReference>
<dbReference type="Proteomes" id="UP000031419">
    <property type="component" value="Unassembled WGS sequence"/>
</dbReference>
<accession>A0A073B1U0</accession>
<evidence type="ECO:0000256" key="2">
    <source>
        <dbReference type="ARBA" id="ARBA00022801"/>
    </source>
</evidence>
<feature type="domain" description="Dienelactone hydrolase" evidence="4">
    <location>
        <begin position="27"/>
        <end position="205"/>
    </location>
</feature>
<gene>
    <name evidence="5" type="ORF">GU90_03470</name>
</gene>
<protein>
    <submittedName>
        <fullName evidence="5">DeoR faimly transcriptional regulator</fullName>
    </submittedName>
</protein>
<proteinExistence type="inferred from homology"/>
<dbReference type="PANTHER" id="PTHR22946">
    <property type="entry name" value="DIENELACTONE HYDROLASE DOMAIN-CONTAINING PROTEIN-RELATED"/>
    <property type="match status" value="1"/>
</dbReference>
<dbReference type="AlphaFoldDB" id="A0A073B1U0"/>
<comment type="caution">
    <text evidence="5">The sequence shown here is derived from an EMBL/GenBank/DDBJ whole genome shotgun (WGS) entry which is preliminary data.</text>
</comment>
<dbReference type="STRING" id="28042.GU90_03470"/>
<evidence type="ECO:0000313" key="6">
    <source>
        <dbReference type="Proteomes" id="UP000031419"/>
    </source>
</evidence>
<evidence type="ECO:0000313" key="5">
    <source>
        <dbReference type="EMBL" id="KEI45516.1"/>
    </source>
</evidence>
<dbReference type="SUPFAM" id="SSF53474">
    <property type="entry name" value="alpha/beta-Hydrolases"/>
    <property type="match status" value="1"/>
</dbReference>
<dbReference type="GO" id="GO:0052689">
    <property type="term" value="F:carboxylic ester hydrolase activity"/>
    <property type="evidence" value="ECO:0007669"/>
    <property type="project" value="UniProtKB-ARBA"/>
</dbReference>
<dbReference type="EMBL" id="JNVU01000012">
    <property type="protein sequence ID" value="KEI45516.1"/>
    <property type="molecule type" value="Genomic_DNA"/>
</dbReference>
<keyword evidence="2" id="KW-0378">Hydrolase</keyword>
<dbReference type="PANTHER" id="PTHR22946:SF9">
    <property type="entry name" value="POLYKETIDE TRANSFERASE AF380"/>
    <property type="match status" value="1"/>
</dbReference>
<evidence type="ECO:0000256" key="1">
    <source>
        <dbReference type="ARBA" id="ARBA00008645"/>
    </source>
</evidence>
<dbReference type="OrthoDB" id="9810066at2"/>